<dbReference type="InterPro" id="IPR033871">
    <property type="entry name" value="LSm5"/>
</dbReference>
<evidence type="ECO:0000256" key="2">
    <source>
        <dbReference type="ARBA" id="ARBA00006850"/>
    </source>
</evidence>
<dbReference type="GO" id="GO:0005681">
    <property type="term" value="C:spliceosomal complex"/>
    <property type="evidence" value="ECO:0007669"/>
    <property type="project" value="UniProtKB-KW"/>
</dbReference>
<evidence type="ECO:0000256" key="6">
    <source>
        <dbReference type="ARBA" id="ARBA00023187"/>
    </source>
</evidence>
<dbReference type="InterPro" id="IPR001163">
    <property type="entry name" value="Sm_dom_euk/arc"/>
</dbReference>
<sequence>MNGGKEFTGKLVGFDDYVNMVLEDVTEIWYQEEMGKRCWRRSRTDNTADRRQRRQETETETAALLPLRLWHRGPIAMPTDADLGALGACWRAEWLPRLPLRPPVRCMQWVDRLGNSRRASGTAHALVDLLCIPLLHRRCSTADRPVPVSLSCEQPILIRYYCSCSLRGQADAGPPGKGKSRAQACRGLDAAAMPCLQHDEVRRHSLLSPRSVTQRPAPYPSNSLSARAVVGKISDYFPPSSKCVARGSPLLACGACISPWTVPCLRCCQFAVKPPIARCPIAAHTFSPNSHPSARLAFLLSCPSPRPPGRETPPTASIACHEGIQSRFLAQSRLPGLHRLCPELPLPLPLPTPTQYTHSPQTAPPASQTST</sequence>
<evidence type="ECO:0000256" key="8">
    <source>
        <dbReference type="ARBA" id="ARBA00023274"/>
    </source>
</evidence>
<feature type="non-terminal residue" evidence="11">
    <location>
        <position position="371"/>
    </location>
</feature>
<dbReference type="GO" id="GO:0005688">
    <property type="term" value="C:U6 snRNP"/>
    <property type="evidence" value="ECO:0007669"/>
    <property type="project" value="TreeGrafter"/>
</dbReference>
<evidence type="ECO:0000256" key="3">
    <source>
        <dbReference type="ARBA" id="ARBA00022664"/>
    </source>
</evidence>
<feature type="compositionally biased region" description="Polar residues" evidence="9">
    <location>
        <begin position="354"/>
        <end position="371"/>
    </location>
</feature>
<dbReference type="Pfam" id="PF01423">
    <property type="entry name" value="LSM"/>
    <property type="match status" value="1"/>
</dbReference>
<evidence type="ECO:0000256" key="4">
    <source>
        <dbReference type="ARBA" id="ARBA00022728"/>
    </source>
</evidence>
<dbReference type="Gene3D" id="2.30.30.100">
    <property type="match status" value="1"/>
</dbReference>
<dbReference type="GO" id="GO:0046540">
    <property type="term" value="C:U4/U6 x U5 tri-snRNP complex"/>
    <property type="evidence" value="ECO:0007669"/>
    <property type="project" value="TreeGrafter"/>
</dbReference>
<name>A0A6A5KR61_9PLEO</name>
<dbReference type="GO" id="GO:0000398">
    <property type="term" value="P:mRNA splicing, via spliceosome"/>
    <property type="evidence" value="ECO:0007669"/>
    <property type="project" value="TreeGrafter"/>
</dbReference>
<evidence type="ECO:0000256" key="5">
    <source>
        <dbReference type="ARBA" id="ARBA00022884"/>
    </source>
</evidence>
<protein>
    <recommendedName>
        <fullName evidence="10">Sm domain-containing protein</fullName>
    </recommendedName>
</protein>
<dbReference type="EMBL" id="ML975250">
    <property type="protein sequence ID" value="KAF1838607.1"/>
    <property type="molecule type" value="Genomic_DNA"/>
</dbReference>
<dbReference type="PANTHER" id="PTHR20971:SF0">
    <property type="entry name" value="U6 SNRNA-ASSOCIATED SM-LIKE PROTEIN LSM5"/>
    <property type="match status" value="1"/>
</dbReference>
<accession>A0A6A5KR61</accession>
<dbReference type="GO" id="GO:1990726">
    <property type="term" value="C:Lsm1-7-Pat1 complex"/>
    <property type="evidence" value="ECO:0007669"/>
    <property type="project" value="TreeGrafter"/>
</dbReference>
<dbReference type="PANTHER" id="PTHR20971">
    <property type="entry name" value="U6 SNRNA-ASSOCIATED PROTEIN"/>
    <property type="match status" value="1"/>
</dbReference>
<evidence type="ECO:0000256" key="1">
    <source>
        <dbReference type="ARBA" id="ARBA00004123"/>
    </source>
</evidence>
<dbReference type="OrthoDB" id="429711at2759"/>
<evidence type="ECO:0000256" key="7">
    <source>
        <dbReference type="ARBA" id="ARBA00023242"/>
    </source>
</evidence>
<reference evidence="11" key="1">
    <citation type="submission" date="2020-01" db="EMBL/GenBank/DDBJ databases">
        <authorList>
            <consortium name="DOE Joint Genome Institute"/>
            <person name="Haridas S."/>
            <person name="Albert R."/>
            <person name="Binder M."/>
            <person name="Bloem J."/>
            <person name="Labutti K."/>
            <person name="Salamov A."/>
            <person name="Andreopoulos B."/>
            <person name="Baker S.E."/>
            <person name="Barry K."/>
            <person name="Bills G."/>
            <person name="Bluhm B.H."/>
            <person name="Cannon C."/>
            <person name="Castanera R."/>
            <person name="Culley D.E."/>
            <person name="Daum C."/>
            <person name="Ezra D."/>
            <person name="Gonzalez J.B."/>
            <person name="Henrissat B."/>
            <person name="Kuo A."/>
            <person name="Liang C."/>
            <person name="Lipzen A."/>
            <person name="Lutzoni F."/>
            <person name="Magnuson J."/>
            <person name="Mondo S."/>
            <person name="Nolan M."/>
            <person name="Ohm R."/>
            <person name="Pangilinan J."/>
            <person name="Park H.-J."/>
            <person name="Ramirez L."/>
            <person name="Alfaro M."/>
            <person name="Sun H."/>
            <person name="Tritt A."/>
            <person name="Yoshinaga Y."/>
            <person name="Zwiers L.-H."/>
            <person name="Turgeon B.G."/>
            <person name="Goodwin S.B."/>
            <person name="Spatafora J.W."/>
            <person name="Crous P.W."/>
            <person name="Grigoriev I.V."/>
        </authorList>
    </citation>
    <scope>NUCLEOTIDE SEQUENCE</scope>
    <source>
        <strain evidence="11">P77</strain>
    </source>
</reference>
<dbReference type="AlphaFoldDB" id="A0A6A5KR61"/>
<proteinExistence type="inferred from homology"/>
<keyword evidence="4" id="KW-0747">Spliceosome</keyword>
<dbReference type="InterPro" id="IPR010920">
    <property type="entry name" value="LSM_dom_sf"/>
</dbReference>
<keyword evidence="8" id="KW-0687">Ribonucleoprotein</keyword>
<keyword evidence="6" id="KW-0508">mRNA splicing</keyword>
<feature type="region of interest" description="Disordered" evidence="9">
    <location>
        <begin position="352"/>
        <end position="371"/>
    </location>
</feature>
<evidence type="ECO:0000313" key="12">
    <source>
        <dbReference type="Proteomes" id="UP000800040"/>
    </source>
</evidence>
<evidence type="ECO:0000313" key="11">
    <source>
        <dbReference type="EMBL" id="KAF1838607.1"/>
    </source>
</evidence>
<dbReference type="Proteomes" id="UP000800040">
    <property type="component" value="Unassembled WGS sequence"/>
</dbReference>
<evidence type="ECO:0000259" key="10">
    <source>
        <dbReference type="Pfam" id="PF01423"/>
    </source>
</evidence>
<comment type="subcellular location">
    <subcellularLocation>
        <location evidence="1">Nucleus</location>
    </subcellularLocation>
</comment>
<keyword evidence="5" id="KW-0694">RNA-binding</keyword>
<feature type="domain" description="Sm" evidence="10">
    <location>
        <begin position="1"/>
        <end position="34"/>
    </location>
</feature>
<keyword evidence="12" id="KW-1185">Reference proteome</keyword>
<keyword evidence="7" id="KW-0539">Nucleus</keyword>
<comment type="similarity">
    <text evidence="2">Belongs to the snRNP Sm proteins family.</text>
</comment>
<organism evidence="11 12">
    <name type="scientific">Decorospora gaudefroyi</name>
    <dbReference type="NCBI Taxonomy" id="184978"/>
    <lineage>
        <taxon>Eukaryota</taxon>
        <taxon>Fungi</taxon>
        <taxon>Dikarya</taxon>
        <taxon>Ascomycota</taxon>
        <taxon>Pezizomycotina</taxon>
        <taxon>Dothideomycetes</taxon>
        <taxon>Pleosporomycetidae</taxon>
        <taxon>Pleosporales</taxon>
        <taxon>Pleosporineae</taxon>
        <taxon>Pleosporaceae</taxon>
        <taxon>Decorospora</taxon>
    </lineage>
</organism>
<keyword evidence="3" id="KW-0507">mRNA processing</keyword>
<gene>
    <name evidence="11" type="ORF">BDW02DRAFT_644421</name>
</gene>
<evidence type="ECO:0000256" key="9">
    <source>
        <dbReference type="SAM" id="MobiDB-lite"/>
    </source>
</evidence>
<dbReference type="GO" id="GO:0003723">
    <property type="term" value="F:RNA binding"/>
    <property type="evidence" value="ECO:0007669"/>
    <property type="project" value="UniProtKB-KW"/>
</dbReference>
<dbReference type="SUPFAM" id="SSF50182">
    <property type="entry name" value="Sm-like ribonucleoproteins"/>
    <property type="match status" value="1"/>
</dbReference>